<dbReference type="GO" id="GO:0030015">
    <property type="term" value="C:CCR4-NOT core complex"/>
    <property type="evidence" value="ECO:0007669"/>
    <property type="project" value="InterPro"/>
</dbReference>
<evidence type="ECO:0000259" key="14">
    <source>
        <dbReference type="Pfam" id="PF25097"/>
    </source>
</evidence>
<dbReference type="GO" id="GO:0060090">
    <property type="term" value="F:molecular adaptor activity"/>
    <property type="evidence" value="ECO:0007669"/>
    <property type="project" value="TreeGrafter"/>
</dbReference>
<feature type="region of interest" description="Disordered" evidence="8">
    <location>
        <begin position="1"/>
        <end position="168"/>
    </location>
</feature>
<dbReference type="InterPro" id="IPR040398">
    <property type="entry name" value="Not1"/>
</dbReference>
<dbReference type="Pfam" id="PF25097">
    <property type="entry name" value="ARM_Cnot1"/>
    <property type="match status" value="1"/>
</dbReference>
<dbReference type="FunFam" id="1.25.40.180:FF:000012">
    <property type="entry name" value="Ccr4-Not transcription complex subunit"/>
    <property type="match status" value="1"/>
</dbReference>
<evidence type="ECO:0000256" key="3">
    <source>
        <dbReference type="ARBA" id="ARBA00023015"/>
    </source>
</evidence>
<feature type="compositionally biased region" description="Low complexity" evidence="8">
    <location>
        <begin position="141"/>
        <end position="151"/>
    </location>
</feature>
<dbReference type="InterPro" id="IPR038535">
    <property type="entry name" value="CNOT1_TTP_bind_sf"/>
</dbReference>
<feature type="domain" description="CCR4-NOT transcription complex subunit 1 HEAT repeat" evidence="13">
    <location>
        <begin position="673"/>
        <end position="816"/>
    </location>
</feature>
<gene>
    <name evidence="15" type="ORF">I7I51_01819</name>
</gene>
<dbReference type="EMBL" id="CP069114">
    <property type="protein sequence ID" value="QSS64748.1"/>
    <property type="molecule type" value="Genomic_DNA"/>
</dbReference>
<feature type="compositionally biased region" description="Low complexity" evidence="8">
    <location>
        <begin position="112"/>
        <end position="132"/>
    </location>
</feature>
<dbReference type="VEuPathDB" id="FungiDB:I7I51_01819"/>
<dbReference type="GO" id="GO:0000289">
    <property type="term" value="P:nuclear-transcribed mRNA poly(A) tail shortening"/>
    <property type="evidence" value="ECO:0007669"/>
    <property type="project" value="UniProtKB-ARBA"/>
</dbReference>
<evidence type="ECO:0000313" key="16">
    <source>
        <dbReference type="Proteomes" id="UP000663671"/>
    </source>
</evidence>
<feature type="domain" description="CCR4-NOT transcription complex subunit 1-like NOT1 connector" evidence="14">
    <location>
        <begin position="1679"/>
        <end position="1806"/>
    </location>
</feature>
<dbReference type="InterPro" id="IPR007196">
    <property type="entry name" value="CCR4-Not_Not1_C"/>
</dbReference>
<evidence type="ECO:0000256" key="7">
    <source>
        <dbReference type="ARBA" id="ARBA00074459"/>
    </source>
</evidence>
<dbReference type="OrthoDB" id="1933107at2759"/>
<name>A0A8A1MDS2_AJECA</name>
<dbReference type="FunFam" id="1.25.40.790:FF:000003">
    <property type="entry name" value="CCR4-NOT transcription complex subunit 1"/>
    <property type="match status" value="1"/>
</dbReference>
<dbReference type="GO" id="GO:0017148">
    <property type="term" value="P:negative regulation of translation"/>
    <property type="evidence" value="ECO:0007669"/>
    <property type="project" value="InterPro"/>
</dbReference>
<dbReference type="InterPro" id="IPR055454">
    <property type="entry name" value="CNOT1-like_NOT1_connector"/>
</dbReference>
<feature type="compositionally biased region" description="Polar residues" evidence="8">
    <location>
        <begin position="1"/>
        <end position="40"/>
    </location>
</feature>
<evidence type="ECO:0000256" key="5">
    <source>
        <dbReference type="ARBA" id="ARBA00023242"/>
    </source>
</evidence>
<dbReference type="Pfam" id="PF12842">
    <property type="entry name" value="DUF3819"/>
    <property type="match status" value="1"/>
</dbReference>
<keyword evidence="5" id="KW-0539">Nucleus</keyword>
<dbReference type="InterPro" id="IPR032193">
    <property type="entry name" value="CNOT1_TTP_bind"/>
</dbReference>
<evidence type="ECO:0000259" key="13">
    <source>
        <dbReference type="Pfam" id="PF16418"/>
    </source>
</evidence>
<evidence type="ECO:0000259" key="11">
    <source>
        <dbReference type="Pfam" id="PF16415"/>
    </source>
</evidence>
<keyword evidence="3" id="KW-0805">Transcription regulation</keyword>
<feature type="compositionally biased region" description="Gly residues" evidence="8">
    <location>
        <begin position="152"/>
        <end position="168"/>
    </location>
</feature>
<keyword evidence="4" id="KW-0804">Transcription</keyword>
<dbReference type="Pfam" id="PF16415">
    <property type="entry name" value="CNOT1_CAF1_bind"/>
    <property type="match status" value="1"/>
</dbReference>
<dbReference type="Gene3D" id="1.25.40.840">
    <property type="entry name" value="CCR4-NOT transcription complex subunit 1 TTP binding domain"/>
    <property type="match status" value="1"/>
</dbReference>
<feature type="region of interest" description="Disordered" evidence="8">
    <location>
        <begin position="187"/>
        <end position="210"/>
    </location>
</feature>
<dbReference type="Gene3D" id="1.25.40.790">
    <property type="match status" value="1"/>
</dbReference>
<dbReference type="InterPro" id="IPR032194">
    <property type="entry name" value="CNOT1_HEAT"/>
</dbReference>
<protein>
    <recommendedName>
        <fullName evidence="7">General negative regulator of transcription subunit 1</fullName>
    </recommendedName>
</protein>
<dbReference type="GO" id="GO:0005634">
    <property type="term" value="C:nucleus"/>
    <property type="evidence" value="ECO:0007669"/>
    <property type="project" value="UniProtKB-SubCell"/>
</dbReference>
<dbReference type="FunFam" id="1.25.40.840:FF:000002">
    <property type="entry name" value="Ccr4-Not transcription complex subunit (NOT1)"/>
    <property type="match status" value="1"/>
</dbReference>
<dbReference type="InterPro" id="IPR032191">
    <property type="entry name" value="CNOT1_CAF1_bind"/>
</dbReference>
<feature type="domain" description="CCR4-NOT transcription complex subunit 1 TTP binding" evidence="12">
    <location>
        <begin position="851"/>
        <end position="1001"/>
    </location>
</feature>
<dbReference type="Gene3D" id="1.25.40.800">
    <property type="match status" value="1"/>
</dbReference>
<evidence type="ECO:0000256" key="8">
    <source>
        <dbReference type="SAM" id="MobiDB-lite"/>
    </source>
</evidence>
<evidence type="ECO:0000256" key="4">
    <source>
        <dbReference type="ARBA" id="ARBA00023163"/>
    </source>
</evidence>
<dbReference type="InterPro" id="IPR024557">
    <property type="entry name" value="CNOT1_dom_4"/>
</dbReference>
<evidence type="ECO:0000259" key="10">
    <source>
        <dbReference type="Pfam" id="PF12842"/>
    </source>
</evidence>
<dbReference type="Pfam" id="PF16417">
    <property type="entry name" value="CNOT1_TTP_bind"/>
    <property type="match status" value="1"/>
</dbReference>
<feature type="compositionally biased region" description="Pro residues" evidence="8">
    <location>
        <begin position="61"/>
        <end position="70"/>
    </location>
</feature>
<accession>A0A8A1MDS2</accession>
<evidence type="ECO:0000313" key="15">
    <source>
        <dbReference type="EMBL" id="QSS64748.1"/>
    </source>
</evidence>
<dbReference type="Proteomes" id="UP000663671">
    <property type="component" value="Chromosome 1"/>
</dbReference>
<dbReference type="PANTHER" id="PTHR13162:SF8">
    <property type="entry name" value="CCR4-NOT TRANSCRIPTION COMPLEX SUBUNIT 1"/>
    <property type="match status" value="1"/>
</dbReference>
<feature type="compositionally biased region" description="Low complexity" evidence="8">
    <location>
        <begin position="48"/>
        <end position="59"/>
    </location>
</feature>
<evidence type="ECO:0000259" key="12">
    <source>
        <dbReference type="Pfam" id="PF16417"/>
    </source>
</evidence>
<dbReference type="Gene3D" id="1.25.40.180">
    <property type="match status" value="1"/>
</dbReference>
<sequence length="2348" mass="262599">MSFPSPAQSLIASGTDKPSASRTARSHQSVWGTSASQSNVRRGLTPLSTNISNSNSSVSPPRRPAQPHSPAPSVSATSPLTSSFSAVLTSSNRIPTNRHNSSPAPSHASFTSHQQAGSHQQQQQQQSQPISSPKIRSLTPSSTSHLATSTTSGGGSGGGGGGGGGGGVGAGISRSAAFSPLLTGNTINSPTGFPSDKAGATATSGANSGQSSLSKISVAQVFLLLDSINEKEGKEKWETKAAQIHKLVDSNGMEVFAKYFRRLLSGNAPQIFPGINKVVENAGNYPLLVQEVHKVSQDPDQSQKIAETIDASDGDIFRDFDLSTFLEHFKLDPITKVALTLAFKNVSKADLRTKADAILTNSTTQFLHSLSTISDTNKEFTTSFISLTLERFILHSPRNFDEEIKQKLVYACRARYQSADMDIPPEIESALQMFGLSDPQLTLVRQIQARGPKSMGSQDSIVETINSAGPSGWSEEQIASALLYIIISPNWLQFSPELLLTTVQNHQRGETFSWPKLMRGFDKVGMVIDPNQFGRLFNVLHVASHDNPSLDIQALWSGEWENRDTQLSFLTAALSSNIDISRIPKFRSTYPLDIFSDASETIRQQAEQAQHSLLRSRDAVRAIFDLILKTPGTWSLPDSQRFVKTVLQHDLPIFLCSAFAIPQPWTTVQVNFVMRSFSIFISKRQDGYQFALHGVWKLNREWVVEQLFHAFTQDPSCTELIYDHAVEHGWLDYILEFTNGLAMDLASLAHRKDDYDLEQWVKKAAQKSPIDMGNLLLKFLRIKAEDELRVQRKEQPTPQMVSLSVKTVFALLQILEDYIVDHETLTPIQRICLQAYPRLINYGEGFDDIIEVNGAHGNAIPVEIDKQMQDLFGKMYHEELSLREILELMRRYKTSRDPAEQDLFTCMVHGLVDEYNCYHTYPLEALTKTAVMFGGIINFKLISGIPLKVGLGMILDAVREHEPHQPMYKFGVEAIEQLISRLPEWAGFCNLLLQIPSLQGTPIYRKAEEVLRDQGHHPINETDGAGLNGLSDGMAMTNGNIDELLAPDTTHRKFSSLHVDPPLRPEIYRDPDEEAHDKILFILNNVSEQNIEGKLRDLKDVLQEEHHQWFASYLVEERAKLQPNFQQLYLDLLELIGDKTLWMEVLRETYVSAIRLLNAESTLNSATERTYLKNLGGWLGSLTIAKDKPIKHRNIYFKDLLIEAFDSQRLMVVIPFTCKVLVQAMKSTIFKPPNPWLMDIIALLIEIYHFAELKMILKFEIEVLCGDLSLDYKTIEPSTCIRERPTQLEDGISSANIPEGLETFEDMSLSNISHAIRNERIPQTSIMPSLPNLDQILVFPPSASTMADPGILRQIVHSAVERAIAEIITPVVERSITIASISTAQLILKDFAMEPDEEKVRQAAGTMVRALAGSLALVTCKEPLKMSMTNYIRVIQQEFSDQPMPEGLILMCVNDNLDAACGIVEKAAEEKSLPEIEKVIESQLEARRRHRAARPNEPFIDPSISRWGFFIPEPFKQIPGGLNKEQLAIYENFARQSRGTGPTHIQNASTDSGKQIPDVLQESFPAIPNLSTPAEQPAVPHHVAQTQQESSLQQPAITAPQSQINGFLETANPREKVETLISQLQLAARNASEEHLKDLGRDSSILQDYNQVFRTILSAPNGEDLARLAALKICTTLYSRTESRLEVELLVHILAKICELSSLVARYTWAVLADVDDEHMFNVPVTVALIDAGLLDLQRVDMILTKLIQEKNVAALELLSNLIDRVLLNDEPSALRSDFSGSLGAMNKLVVENPDLPVAKDIIRKLRESGIPETVNALLTDQARSKRDQMEYIFSEWIGVYKFARSNDRTYSTFLKDMHQRQVMNNQEDSALFFRLSIDISVAMFEHECQNPNGNLDEAFLYIDALAKLVILLVKFQGESSGAVKASKPVYLNSILSLLVLVLNHHQVMRGENFNQRVFFRLFSSILCEYSTCALQNTDQHKEMMAVFADKFLSLQPKHAPGFVYGWLALISHRIFMSGLLNMPDQSGWESYCEIIEVLLPYIGEQQKPANVSFVAKDIYKGVLRILLILHHDFPEFVAENHYRFCNVIPSHCAQLRNLVLSAYPSSFQKLPDPFREGLKVDRLDEIRKAPKVAGDISAPLQRANLINIVDNAFRTAVPDSTIQHICDVLSNPVAKATGQFFTPINVDVVLMNSLVLYVGQNAVVSTGQKGNIPAAFSNSPHTALLEKLSKVLQPEALYYFLSAIANQLRYPNSHTHYFSYVILHLFGYEQPAQQGSDIREQIVRVLLERLIVHRPHPWGLIITLQELLQNDSYTFFRLPFIQAVPEINNLFDALLQHIQQQSPRALA</sequence>
<evidence type="ECO:0000256" key="2">
    <source>
        <dbReference type="ARBA" id="ARBA00022491"/>
    </source>
</evidence>
<keyword evidence="2" id="KW-0678">Repressor</keyword>
<comment type="subcellular location">
    <subcellularLocation>
        <location evidence="1">Nucleus</location>
    </subcellularLocation>
</comment>
<evidence type="ECO:0000256" key="1">
    <source>
        <dbReference type="ARBA" id="ARBA00004123"/>
    </source>
</evidence>
<feature type="domain" description="CCR4-NOT transcription complex subunit 1" evidence="10">
    <location>
        <begin position="1352"/>
        <end position="1491"/>
    </location>
</feature>
<dbReference type="Pfam" id="PF16418">
    <property type="entry name" value="CNOT1_HEAT"/>
    <property type="match status" value="1"/>
</dbReference>
<feature type="compositionally biased region" description="Low complexity" evidence="8">
    <location>
        <begin position="198"/>
        <end position="210"/>
    </location>
</feature>
<feature type="domain" description="CCR4-Not complex component Not1 C-terminal" evidence="9">
    <location>
        <begin position="1968"/>
        <end position="2335"/>
    </location>
</feature>
<dbReference type="Pfam" id="PF04054">
    <property type="entry name" value="Not1"/>
    <property type="match status" value="1"/>
</dbReference>
<feature type="compositionally biased region" description="Polar residues" evidence="8">
    <location>
        <begin position="72"/>
        <end position="111"/>
    </location>
</feature>
<comment type="function">
    <text evidence="6">Acts as a component of the CCR4-NOT core complex, which in the nucleus seems to be a general transcription factor, and in the cytoplasm the major mRNA deadenylase involved in mRNA turnover. The NOT protein subcomplex negatively regulates the basal and activated transcription of many genes. Preferentially affects TC-type TATA element-dependent transcription. Could directly or indirectly inhibit component(s) of the general transcription machinery.</text>
</comment>
<organism evidence="15 16">
    <name type="scientific">Ajellomyces capsulatus</name>
    <name type="common">Darling's disease fungus</name>
    <name type="synonym">Histoplasma capsulatum</name>
    <dbReference type="NCBI Taxonomy" id="5037"/>
    <lineage>
        <taxon>Eukaryota</taxon>
        <taxon>Fungi</taxon>
        <taxon>Dikarya</taxon>
        <taxon>Ascomycota</taxon>
        <taxon>Pezizomycotina</taxon>
        <taxon>Eurotiomycetes</taxon>
        <taxon>Eurotiomycetidae</taxon>
        <taxon>Onygenales</taxon>
        <taxon>Ajellomycetaceae</taxon>
        <taxon>Histoplasma</taxon>
    </lineage>
</organism>
<proteinExistence type="predicted"/>
<dbReference type="PANTHER" id="PTHR13162">
    <property type="entry name" value="CCR4-NOT TRANSCRIPTION COMPLEX"/>
    <property type="match status" value="1"/>
</dbReference>
<evidence type="ECO:0000259" key="9">
    <source>
        <dbReference type="Pfam" id="PF04054"/>
    </source>
</evidence>
<feature type="domain" description="CCR4-NOT transcription complex subunit 1 CAF1-binding" evidence="11">
    <location>
        <begin position="1069"/>
        <end position="1287"/>
    </location>
</feature>
<reference evidence="15" key="1">
    <citation type="submission" date="2021-01" db="EMBL/GenBank/DDBJ databases">
        <title>Chromosome-level genome assembly of a human fungal pathogen reveals clustering of transcriptionally co-regulated genes.</title>
        <authorList>
            <person name="Voorhies M."/>
            <person name="Cohen S."/>
            <person name="Shea T.P."/>
            <person name="Petrus S."/>
            <person name="Munoz J.F."/>
            <person name="Poplawski S."/>
            <person name="Goldman W.E."/>
            <person name="Michael T."/>
            <person name="Cuomo C.A."/>
            <person name="Sil A."/>
            <person name="Beyhan S."/>
        </authorList>
    </citation>
    <scope>NUCLEOTIDE SEQUENCE</scope>
    <source>
        <strain evidence="15">WU24</strain>
    </source>
</reference>
<evidence type="ECO:0000256" key="6">
    <source>
        <dbReference type="ARBA" id="ARBA00059181"/>
    </source>
</evidence>
<dbReference type="GO" id="GO:0000932">
    <property type="term" value="C:P-body"/>
    <property type="evidence" value="ECO:0007669"/>
    <property type="project" value="TreeGrafter"/>
</dbReference>
<dbReference type="CDD" id="cd20710">
    <property type="entry name" value="NOT1_connector"/>
    <property type="match status" value="1"/>
</dbReference>